<dbReference type="Proteomes" id="UP000285283">
    <property type="component" value="Unassembled WGS sequence"/>
</dbReference>
<sequence length="379" mass="41379">MGTKSLLMAMAALTIAGCSQNEVTEINPDADRTIGLDVYTGVQTRGTETTTSTLKEADAGFGIFAYKTSKEGWDSEKASTTPDFMYNEHATWTSGSWGYASLRFWPTNDDKITFFAYAPYESNPGEGTDQKIILSAQSDKEAPKITFEVKTSNNWKDMVDLVTDCRTAIKDLTSESNVGNKGTVQFKFSHVLTQIANVKVKPDVNLGAETRIFVTGLKLSPGSGILYNKAVYDFGTDAWNAISPSASYFSAEQDLSEFVNRTGIDQWGYKKSAVDVSSNTDATALFSEKEALYFIPVNNQNGTAKEGDLSLKISYDVVTKVNDSSNLTSTVTDKEVKLPQGTFKKGTQHTYVLTIKMNAISIAVDDNMTGWTSNGESNI</sequence>
<evidence type="ECO:0000313" key="7">
    <source>
        <dbReference type="EMBL" id="RGV43570.1"/>
    </source>
</evidence>
<evidence type="ECO:0000313" key="9">
    <source>
        <dbReference type="Proteomes" id="UP000196329"/>
    </source>
</evidence>
<dbReference type="EMBL" id="QRZC01000006">
    <property type="protein sequence ID" value="RGV43570.1"/>
    <property type="molecule type" value="Genomic_DNA"/>
</dbReference>
<dbReference type="Pfam" id="PF13149">
    <property type="entry name" value="Mfa_like_1"/>
    <property type="match status" value="1"/>
</dbReference>
<evidence type="ECO:0000313" key="5">
    <source>
        <dbReference type="EMBL" id="OUN55460.1"/>
    </source>
</evidence>
<proteinExistence type="predicted"/>
<reference evidence="2" key="6">
    <citation type="submission" date="2022-01" db="EMBL/GenBank/DDBJ databases">
        <title>Novel bile acid biosynthetic pathways are enriched in the microbiome of centenarians.</title>
        <authorList>
            <person name="Sato Y."/>
            <person name="Atarashi K."/>
            <person name="Plichta R.D."/>
            <person name="Arai Y."/>
            <person name="Sasajima S."/>
            <person name="Kearney M.S."/>
            <person name="Suda W."/>
            <person name="Takeshita K."/>
            <person name="Sasaki T."/>
            <person name="Okamoto S."/>
            <person name="Skelly N.A."/>
            <person name="Okamura Y."/>
            <person name="Vlamakis H."/>
            <person name="Li Y."/>
            <person name="Tanoue T."/>
            <person name="Takei H."/>
            <person name="Nittono H."/>
            <person name="Narushima S."/>
            <person name="Irie J."/>
            <person name="Itoh H."/>
            <person name="Moriya K."/>
            <person name="Sugiura Y."/>
            <person name="Suematsu M."/>
            <person name="Moritoki N."/>
            <person name="Shibata S."/>
            <person name="Littman R.D."/>
            <person name="Fischbach A.M."/>
            <person name="Uwamino Y."/>
            <person name="Inoue T."/>
            <person name="Honda A."/>
            <person name="Hattori M."/>
            <person name="Murai T."/>
            <person name="Xavier J.R."/>
            <person name="Hirose N."/>
            <person name="Honda K."/>
        </authorList>
    </citation>
    <scope>NUCLEOTIDE SEQUENCE</scope>
    <source>
        <strain evidence="2">CE91-St12</strain>
    </source>
</reference>
<reference evidence="10 11" key="4">
    <citation type="submission" date="2018-08" db="EMBL/GenBank/DDBJ databases">
        <title>A genome reference for cultivated species of the human gut microbiota.</title>
        <authorList>
            <person name="Zou Y."/>
            <person name="Xue W."/>
            <person name="Luo G."/>
        </authorList>
    </citation>
    <scope>NUCLEOTIDE SEQUENCE [LARGE SCALE GENOMIC DNA]</scope>
    <source>
        <strain evidence="7 11">AF14-42</strain>
        <strain evidence="6 10">AF21-53</strain>
    </source>
</reference>
<dbReference type="Gene3D" id="2.60.40.2620">
    <property type="entry name" value="Fimbrillin-like"/>
    <property type="match status" value="1"/>
</dbReference>
<reference evidence="5" key="3">
    <citation type="journal article" date="2018" name="BMC Genomics">
        <title>Whole genome sequencing and function prediction of 133 gut anaerobes isolated from chicken caecum in pure cultures.</title>
        <authorList>
            <person name="Medvecky M."/>
            <person name="Cejkova D."/>
            <person name="Polansky O."/>
            <person name="Karasova D."/>
            <person name="Kubasova T."/>
            <person name="Cizek A."/>
            <person name="Rychlik I."/>
        </authorList>
    </citation>
    <scope>NUCLEOTIDE SEQUENCE</scope>
    <source>
        <strain evidence="5">An67</strain>
    </source>
</reference>
<dbReference type="CDD" id="cd13120">
    <property type="entry name" value="BF2867_like_N"/>
    <property type="match status" value="1"/>
</dbReference>
<dbReference type="Proteomes" id="UP000466952">
    <property type="component" value="Unassembled WGS sequence"/>
</dbReference>
<reference evidence="1 8" key="1">
    <citation type="submission" date="2015-09" db="EMBL/GenBank/DDBJ databases">
        <authorList>
            <consortium name="Pathogen Informatics"/>
        </authorList>
    </citation>
    <scope>NUCLEOTIDE SEQUENCE [LARGE SCALE GENOMIC DNA]</scope>
    <source>
        <strain evidence="1 8">2789STDY5608791</strain>
    </source>
</reference>
<dbReference type="EMBL" id="NFHS01000003">
    <property type="protein sequence ID" value="OUN55460.1"/>
    <property type="molecule type" value="Genomic_DNA"/>
</dbReference>
<dbReference type="EMBL" id="QRVP01000003">
    <property type="protein sequence ID" value="RGS56370.1"/>
    <property type="molecule type" value="Genomic_DNA"/>
</dbReference>
<dbReference type="PROSITE" id="PS51257">
    <property type="entry name" value="PROKAR_LIPOPROTEIN"/>
    <property type="match status" value="1"/>
</dbReference>
<dbReference type="Proteomes" id="UP000431575">
    <property type="component" value="Unassembled WGS sequence"/>
</dbReference>
<dbReference type="Proteomes" id="UP000196329">
    <property type="component" value="Unassembled WGS sequence"/>
</dbReference>
<evidence type="ECO:0000313" key="13">
    <source>
        <dbReference type="Proteomes" id="UP000466952"/>
    </source>
</evidence>
<dbReference type="InterPro" id="IPR025049">
    <property type="entry name" value="Mfa-like_1"/>
</dbReference>
<reference evidence="9" key="2">
    <citation type="submission" date="2017-04" db="EMBL/GenBank/DDBJ databases">
        <title>Function of individual gut microbiota members based on whole genome sequencing of pure cultures obtained from chicken caecum.</title>
        <authorList>
            <person name="Medvecky M."/>
            <person name="Cejkova D."/>
            <person name="Polansky O."/>
            <person name="Karasova D."/>
            <person name="Kubasova T."/>
            <person name="Cizek A."/>
            <person name="Rychlik I."/>
        </authorList>
    </citation>
    <scope>NUCLEOTIDE SEQUENCE [LARGE SCALE GENOMIC DNA]</scope>
    <source>
        <strain evidence="9">An67</strain>
    </source>
</reference>
<gene>
    <name evidence="5" type="ORF">B5G17_07025</name>
    <name evidence="2" type="ORF">CE91St12_27180</name>
    <name evidence="7" type="ORF">DWW14_06335</name>
    <name evidence="6" type="ORF">DWX87_04790</name>
    <name evidence="1" type="ORF">ERS417307_01472</name>
    <name evidence="4" type="ORF">GAP41_05425</name>
    <name evidence="3" type="ORF">GAP55_18055</name>
</gene>
<organism evidence="1 8">
    <name type="scientific">Bacteroides uniformis</name>
    <dbReference type="NCBI Taxonomy" id="820"/>
    <lineage>
        <taxon>Bacteria</taxon>
        <taxon>Pseudomonadati</taxon>
        <taxon>Bacteroidota</taxon>
        <taxon>Bacteroidia</taxon>
        <taxon>Bacteroidales</taxon>
        <taxon>Bacteroidaceae</taxon>
        <taxon>Bacteroides</taxon>
    </lineage>
</organism>
<dbReference type="EMBL" id="WCTR01000016">
    <property type="protein sequence ID" value="KAB4209864.1"/>
    <property type="molecule type" value="Genomic_DNA"/>
</dbReference>
<dbReference type="Proteomes" id="UP001055048">
    <property type="component" value="Unassembled WGS sequence"/>
</dbReference>
<evidence type="ECO:0000313" key="4">
    <source>
        <dbReference type="EMBL" id="KAB4245702.1"/>
    </source>
</evidence>
<dbReference type="RefSeq" id="WP_005836931.1">
    <property type="nucleotide sequence ID" value="NZ_BQNL01000001.1"/>
</dbReference>
<evidence type="ECO:0000313" key="2">
    <source>
        <dbReference type="EMBL" id="GKH14508.1"/>
    </source>
</evidence>
<dbReference type="Proteomes" id="UP000285343">
    <property type="component" value="Unassembled WGS sequence"/>
</dbReference>
<name>A0A174EAP7_BACUN</name>
<dbReference type="EMBL" id="CYZF01000004">
    <property type="protein sequence ID" value="CUO34912.1"/>
    <property type="molecule type" value="Genomic_DNA"/>
</dbReference>
<evidence type="ECO:0000313" key="10">
    <source>
        <dbReference type="Proteomes" id="UP000285283"/>
    </source>
</evidence>
<reference evidence="12 13" key="5">
    <citation type="journal article" date="2019" name="Nat. Med.">
        <title>A library of human gut bacterial isolates paired with longitudinal multiomics data enables mechanistic microbiome research.</title>
        <authorList>
            <person name="Poyet M."/>
            <person name="Groussin M."/>
            <person name="Gibbons S.M."/>
            <person name="Avila-Pacheco J."/>
            <person name="Jiang X."/>
            <person name="Kearney S.M."/>
            <person name="Perrotta A.R."/>
            <person name="Berdy B."/>
            <person name="Zhao S."/>
            <person name="Lieberman T.D."/>
            <person name="Swanson P.K."/>
            <person name="Smith M."/>
            <person name="Roesemann S."/>
            <person name="Alexander J.E."/>
            <person name="Rich S.A."/>
            <person name="Livny J."/>
            <person name="Vlamakis H."/>
            <person name="Clish C."/>
            <person name="Bullock K."/>
            <person name="Deik A."/>
            <person name="Scott J."/>
            <person name="Pierce K.A."/>
            <person name="Xavier R.J."/>
            <person name="Alm E.J."/>
        </authorList>
    </citation>
    <scope>NUCLEOTIDE SEQUENCE [LARGE SCALE GENOMIC DNA]</scope>
    <source>
        <strain evidence="3 13">BIOML-A11</strain>
        <strain evidence="4 12">BIOML-A6</strain>
    </source>
</reference>
<accession>A0A174EAP7</accession>
<dbReference type="EMBL" id="WCTM01000002">
    <property type="protein sequence ID" value="KAB4245702.1"/>
    <property type="molecule type" value="Genomic_DNA"/>
</dbReference>
<dbReference type="InterPro" id="IPR042278">
    <property type="entry name" value="Mfa-like_1_N"/>
</dbReference>
<dbReference type="Proteomes" id="UP000095419">
    <property type="component" value="Unassembled WGS sequence"/>
</dbReference>
<evidence type="ECO:0000313" key="6">
    <source>
        <dbReference type="EMBL" id="RGS56370.1"/>
    </source>
</evidence>
<dbReference type="AlphaFoldDB" id="A0A174EAP7"/>
<protein>
    <submittedName>
        <fullName evidence="3">Fimbrillin family protein</fullName>
    </submittedName>
</protein>
<dbReference type="EMBL" id="BQNL01000001">
    <property type="protein sequence ID" value="GKH14508.1"/>
    <property type="molecule type" value="Genomic_DNA"/>
</dbReference>
<evidence type="ECO:0000313" key="11">
    <source>
        <dbReference type="Proteomes" id="UP000285343"/>
    </source>
</evidence>
<evidence type="ECO:0000313" key="3">
    <source>
        <dbReference type="EMBL" id="KAB4209864.1"/>
    </source>
</evidence>
<evidence type="ECO:0000313" key="8">
    <source>
        <dbReference type="Proteomes" id="UP000095419"/>
    </source>
</evidence>
<evidence type="ECO:0000313" key="1">
    <source>
        <dbReference type="EMBL" id="CUO34912.1"/>
    </source>
</evidence>
<evidence type="ECO:0000313" key="12">
    <source>
        <dbReference type="Proteomes" id="UP000431575"/>
    </source>
</evidence>